<comment type="subcellular location">
    <subcellularLocation>
        <location evidence="1">Virion</location>
    </subcellularLocation>
</comment>
<reference evidence="7" key="1">
    <citation type="submission" date="2018-05" db="EMBL/GenBank/DDBJ databases">
        <authorList>
            <person name="Lanie J.A."/>
            <person name="Ng W.-L."/>
            <person name="Kazmierczak K.M."/>
            <person name="Andrzejewski T.M."/>
            <person name="Davidsen T.M."/>
            <person name="Wayne K.J."/>
            <person name="Tettelin H."/>
            <person name="Glass J.I."/>
            <person name="Rusch D."/>
            <person name="Podicherti R."/>
            <person name="Tsui H.-C.T."/>
            <person name="Winkler M.E."/>
        </authorList>
    </citation>
    <scope>NUCLEOTIDE SEQUENCE</scope>
</reference>
<dbReference type="GO" id="GO:0046718">
    <property type="term" value="P:symbiont entry into host cell"/>
    <property type="evidence" value="ECO:0007669"/>
    <property type="project" value="UniProtKB-KW"/>
</dbReference>
<organism evidence="7">
    <name type="scientific">marine metagenome</name>
    <dbReference type="NCBI Taxonomy" id="408172"/>
    <lineage>
        <taxon>unclassified sequences</taxon>
        <taxon>metagenomes</taxon>
        <taxon>ecological metagenomes</taxon>
    </lineage>
</organism>
<sequence length="73" mass="8749">MAQYGEKDPLGTRIDKHYEYLKGKRTTWERHWQELAEYVLPHRSDFTSKRSLGEERLEMAFEGTAMRALKRFA</sequence>
<dbReference type="GO" id="GO:0044423">
    <property type="term" value="C:virion component"/>
    <property type="evidence" value="ECO:0007669"/>
    <property type="project" value="UniProtKB-KW"/>
</dbReference>
<keyword evidence="6" id="KW-1160">Virus entry into host cell</keyword>
<gene>
    <name evidence="7" type="ORF">METZ01_LOCUS401463</name>
</gene>
<name>A0A382VPY5_9ZZZZ</name>
<dbReference type="AlphaFoldDB" id="A0A382VPY5"/>
<dbReference type="Pfam" id="PF12236">
    <property type="entry name" value="Head-tail_con"/>
    <property type="match status" value="1"/>
</dbReference>
<evidence type="ECO:0000256" key="3">
    <source>
        <dbReference type="ARBA" id="ARBA00022612"/>
    </source>
</evidence>
<evidence type="ECO:0000313" key="7">
    <source>
        <dbReference type="EMBL" id="SVD48609.1"/>
    </source>
</evidence>
<dbReference type="InterPro" id="IPR020991">
    <property type="entry name" value="Connector_podovirus"/>
</dbReference>
<proteinExistence type="predicted"/>
<protein>
    <submittedName>
        <fullName evidence="7">Uncharacterized protein</fullName>
    </submittedName>
</protein>
<evidence type="ECO:0000256" key="5">
    <source>
        <dbReference type="ARBA" id="ARBA00023219"/>
    </source>
</evidence>
<keyword evidence="2" id="KW-1162">Viral penetration into host cytoplasm</keyword>
<keyword evidence="3" id="KW-1188">Viral release from host cell</keyword>
<feature type="non-terminal residue" evidence="7">
    <location>
        <position position="73"/>
    </location>
</feature>
<evidence type="ECO:0000256" key="4">
    <source>
        <dbReference type="ARBA" id="ARBA00022844"/>
    </source>
</evidence>
<dbReference type="EMBL" id="UINC01153729">
    <property type="protein sequence ID" value="SVD48609.1"/>
    <property type="molecule type" value="Genomic_DNA"/>
</dbReference>
<keyword evidence="5" id="KW-0231">Viral genome packaging</keyword>
<evidence type="ECO:0000256" key="1">
    <source>
        <dbReference type="ARBA" id="ARBA00004328"/>
    </source>
</evidence>
<evidence type="ECO:0000256" key="6">
    <source>
        <dbReference type="ARBA" id="ARBA00023296"/>
    </source>
</evidence>
<accession>A0A382VPY5</accession>
<evidence type="ECO:0000256" key="2">
    <source>
        <dbReference type="ARBA" id="ARBA00022595"/>
    </source>
</evidence>
<keyword evidence="4" id="KW-0946">Virion</keyword>